<evidence type="ECO:0000313" key="9">
    <source>
        <dbReference type="Proteomes" id="UP000594979"/>
    </source>
</evidence>
<proteinExistence type="predicted"/>
<sequence>MSTADYETPTRDSYDAIAQAYTDWVSAELTAKPHDRAVLGAFAELVLATGHTEAIDLGCGPGRITAFLTGLGLDATGLDLSPEMIAQASQLYSDLSFTTGSMTCLPYPENSFSGALAWYSLIHIPDDRLDRVIAEAARVLRPGGYFQLAFQLGDSVDHFSDLAGYDVDLDFHRRSIDDVVAVLTAHGFSLVTRMEREPDTAGRYPESTPQGYVLVRLETSDRLGEDHY</sequence>
<dbReference type="SUPFAM" id="SSF53335">
    <property type="entry name" value="S-adenosyl-L-methionine-dependent methyltransferases"/>
    <property type="match status" value="1"/>
</dbReference>
<dbReference type="AlphaFoldDB" id="A0A162ZU82"/>
<keyword evidence="5" id="KW-0808">Transferase</keyword>
<dbReference type="CDD" id="cd02440">
    <property type="entry name" value="AdoMet_MTases"/>
    <property type="match status" value="1"/>
</dbReference>
<accession>A0A162ZU82</accession>
<dbReference type="Proteomes" id="UP000386281">
    <property type="component" value="Unassembled WGS sequence"/>
</dbReference>
<dbReference type="Gene3D" id="3.40.50.150">
    <property type="entry name" value="Vaccinia Virus protein VP39"/>
    <property type="match status" value="1"/>
</dbReference>
<dbReference type="EMBL" id="NCWY01000003">
    <property type="protein sequence ID" value="PAK96549.1"/>
    <property type="molecule type" value="Genomic_DNA"/>
</dbReference>
<dbReference type="InterPro" id="IPR041698">
    <property type="entry name" value="Methyltransf_25"/>
</dbReference>
<evidence type="ECO:0000313" key="8">
    <source>
        <dbReference type="Proteomes" id="UP000386281"/>
    </source>
</evidence>
<evidence type="ECO:0000313" key="2">
    <source>
        <dbReference type="EMBL" id="KZE18254.1"/>
    </source>
</evidence>
<dbReference type="GeneID" id="99772931"/>
<dbReference type="EMBL" id="LQQR01000023">
    <property type="protein sequence ID" value="KZE18254.1"/>
    <property type="molecule type" value="Genomic_DNA"/>
</dbReference>
<name>A0A162ZU82_9MICO</name>
<dbReference type="GO" id="GO:0032259">
    <property type="term" value="P:methylation"/>
    <property type="evidence" value="ECO:0007669"/>
    <property type="project" value="UniProtKB-KW"/>
</dbReference>
<protein>
    <submittedName>
        <fullName evidence="2 4">Methyltransferase</fullName>
    </submittedName>
    <submittedName>
        <fullName evidence="5">Rebeccamycin O-methyltransferase</fullName>
        <ecNumber evidence="5">2.1.1.-</ecNumber>
    </submittedName>
    <submittedName>
        <fullName evidence="3">SAM-dependent methyltransferase</fullName>
    </submittedName>
</protein>
<reference evidence="5 8" key="4">
    <citation type="submission" date="2019-02" db="EMBL/GenBank/DDBJ databases">
        <authorList>
            <consortium name="Pathogen Informatics"/>
        </authorList>
    </citation>
    <scope>NUCLEOTIDE SEQUENCE [LARGE SCALE GENOMIC DNA]</scope>
    <source>
        <strain evidence="5 8">3012STDY7078520</strain>
    </source>
</reference>
<dbReference type="EMBL" id="CP065682">
    <property type="protein sequence ID" value="QPS32886.1"/>
    <property type="molecule type" value="Genomic_DNA"/>
</dbReference>
<dbReference type="InterPro" id="IPR029063">
    <property type="entry name" value="SAM-dependent_MTases_sf"/>
</dbReference>
<evidence type="ECO:0000313" key="7">
    <source>
        <dbReference type="Proteomes" id="UP000216867"/>
    </source>
</evidence>
<dbReference type="KEGG" id="bcau:I6G59_12985"/>
<dbReference type="Pfam" id="PF13649">
    <property type="entry name" value="Methyltransf_25"/>
    <property type="match status" value="1"/>
</dbReference>
<dbReference type="EMBL" id="CAACXN010000014">
    <property type="protein sequence ID" value="VEW12183.1"/>
    <property type="molecule type" value="Genomic_DNA"/>
</dbReference>
<dbReference type="InterPro" id="IPR050508">
    <property type="entry name" value="Methyltransf_Superfamily"/>
</dbReference>
<dbReference type="RefSeq" id="WP_009375889.1">
    <property type="nucleotide sequence ID" value="NZ_CAACXN010000014.1"/>
</dbReference>
<dbReference type="Proteomes" id="UP000076612">
    <property type="component" value="Unassembled WGS sequence"/>
</dbReference>
<dbReference type="PANTHER" id="PTHR42912:SF45">
    <property type="entry name" value="23S RRNA (GUANINE(745)-N(1))-METHYLTRANSFERASE"/>
    <property type="match status" value="1"/>
</dbReference>
<feature type="domain" description="Methyltransferase" evidence="1">
    <location>
        <begin position="55"/>
        <end position="144"/>
    </location>
</feature>
<evidence type="ECO:0000313" key="6">
    <source>
        <dbReference type="Proteomes" id="UP000076612"/>
    </source>
</evidence>
<reference evidence="4 9" key="5">
    <citation type="submission" date="2020-12" db="EMBL/GenBank/DDBJ databases">
        <title>FDA dAtabase for Regulatory Grade micrObial Sequences (FDA-ARGOS): Supporting development and validation of Infectious Disease Dx tests.</title>
        <authorList>
            <person name="Sproer C."/>
            <person name="Gronow S."/>
            <person name="Severitt S."/>
            <person name="Schroder I."/>
            <person name="Tallon L."/>
            <person name="Sadzewicz L."/>
            <person name="Zhao X."/>
            <person name="Boylan J."/>
            <person name="Ott S."/>
            <person name="Bowen H."/>
            <person name="Vavikolanu K."/>
            <person name="Mehta A."/>
            <person name="Aluvathingal J."/>
            <person name="Nadendla S."/>
            <person name="Lowell S."/>
            <person name="Myers T."/>
            <person name="Yan Y."/>
            <person name="Sichtig H."/>
        </authorList>
    </citation>
    <scope>NUCLEOTIDE SEQUENCE [LARGE SCALE GENOMIC DNA]</scope>
    <source>
        <strain evidence="4 9">FDAARGOS_902</strain>
    </source>
</reference>
<evidence type="ECO:0000259" key="1">
    <source>
        <dbReference type="Pfam" id="PF13649"/>
    </source>
</evidence>
<keyword evidence="5" id="KW-0489">Methyltransferase</keyword>
<reference evidence="3 7" key="3">
    <citation type="submission" date="2017-04" db="EMBL/GenBank/DDBJ databases">
        <title>Kefir bacterial isolates.</title>
        <authorList>
            <person name="Kim Y."/>
            <person name="Blasche S."/>
            <person name="Patil K.R."/>
        </authorList>
    </citation>
    <scope>NUCLEOTIDE SEQUENCE [LARGE SCALE GENOMIC DNA]</scope>
    <source>
        <strain evidence="3 7">OG2</strain>
    </source>
</reference>
<reference evidence="2" key="2">
    <citation type="submission" date="2016-01" db="EMBL/GenBank/DDBJ databases">
        <authorList>
            <person name="Hong K.W."/>
        </authorList>
    </citation>
    <scope>NUCLEOTIDE SEQUENCE</scope>
    <source>
        <strain evidence="2">M40</strain>
    </source>
</reference>
<organism evidence="5 8">
    <name type="scientific">Brevibacterium casei</name>
    <dbReference type="NCBI Taxonomy" id="33889"/>
    <lineage>
        <taxon>Bacteria</taxon>
        <taxon>Bacillati</taxon>
        <taxon>Actinomycetota</taxon>
        <taxon>Actinomycetes</taxon>
        <taxon>Micrococcales</taxon>
        <taxon>Brevibacteriaceae</taxon>
        <taxon>Brevibacterium</taxon>
    </lineage>
</organism>
<dbReference type="PANTHER" id="PTHR42912">
    <property type="entry name" value="METHYLTRANSFERASE"/>
    <property type="match status" value="1"/>
</dbReference>
<gene>
    <name evidence="5" type="primary">rebM</name>
    <name evidence="2" type="ORF">AVW13_02185</name>
    <name evidence="3" type="ORF">B8X04_04375</name>
    <name evidence="4" type="ORF">I6G59_12985</name>
    <name evidence="5" type="ORF">NCTC12391_01304</name>
</gene>
<dbReference type="Proteomes" id="UP000216867">
    <property type="component" value="Unassembled WGS sequence"/>
</dbReference>
<reference evidence="6" key="1">
    <citation type="submission" date="2016-01" db="EMBL/GenBank/DDBJ databases">
        <title>Draft genome of Chromobacterium sp. F49.</title>
        <authorList>
            <person name="Hong K.W."/>
        </authorList>
    </citation>
    <scope>NUCLEOTIDE SEQUENCE [LARGE SCALE GENOMIC DNA]</scope>
    <source>
        <strain evidence="6">M40</strain>
    </source>
</reference>
<dbReference type="STRING" id="33889.AVW13_02185"/>
<evidence type="ECO:0000313" key="3">
    <source>
        <dbReference type="EMBL" id="PAK96549.1"/>
    </source>
</evidence>
<evidence type="ECO:0000313" key="5">
    <source>
        <dbReference type="EMBL" id="VEW12183.1"/>
    </source>
</evidence>
<dbReference type="GO" id="GO:0008168">
    <property type="term" value="F:methyltransferase activity"/>
    <property type="evidence" value="ECO:0007669"/>
    <property type="project" value="UniProtKB-KW"/>
</dbReference>
<dbReference type="EC" id="2.1.1.-" evidence="5"/>
<evidence type="ECO:0000313" key="4">
    <source>
        <dbReference type="EMBL" id="QPS32886.1"/>
    </source>
</evidence>
<dbReference type="Proteomes" id="UP000594979">
    <property type="component" value="Chromosome"/>
</dbReference>